<comment type="caution">
    <text evidence="2">The sequence shown here is derived from an EMBL/GenBank/DDBJ whole genome shotgun (WGS) entry which is preliminary data.</text>
</comment>
<protein>
    <submittedName>
        <fullName evidence="2">Uncharacterized protein</fullName>
    </submittedName>
</protein>
<organism evidence="2 3">
    <name type="scientific">Moraxella nonliquefaciens</name>
    <dbReference type="NCBI Taxonomy" id="478"/>
    <lineage>
        <taxon>Bacteria</taxon>
        <taxon>Pseudomonadati</taxon>
        <taxon>Pseudomonadota</taxon>
        <taxon>Gammaproteobacteria</taxon>
        <taxon>Moraxellales</taxon>
        <taxon>Moraxellaceae</taxon>
        <taxon>Moraxella</taxon>
    </lineage>
</organism>
<reference evidence="2 3" key="1">
    <citation type="submission" date="2016-06" db="EMBL/GenBank/DDBJ databases">
        <title>Draft genome of Moraxella nonliquefaciens CCUG 60284.</title>
        <authorList>
            <person name="Salva-Serra F."/>
            <person name="Engstrom-Jakobsson H."/>
            <person name="Thorell K."/>
            <person name="Gonzales-Siles L."/>
            <person name="Karlsson R."/>
            <person name="Boulund F."/>
            <person name="Engstrand L."/>
            <person name="Kristiansson E."/>
            <person name="Moore E."/>
        </authorList>
    </citation>
    <scope>NUCLEOTIDE SEQUENCE [LARGE SCALE GENOMIC DNA]</scope>
    <source>
        <strain evidence="2 3">CCUG 60284</strain>
    </source>
</reference>
<evidence type="ECO:0000256" key="1">
    <source>
        <dbReference type="SAM" id="Phobius"/>
    </source>
</evidence>
<evidence type="ECO:0000313" key="2">
    <source>
        <dbReference type="EMBL" id="OBX51700.1"/>
    </source>
</evidence>
<feature type="transmembrane region" description="Helical" evidence="1">
    <location>
        <begin position="38"/>
        <end position="58"/>
    </location>
</feature>
<keyword evidence="1" id="KW-0472">Membrane</keyword>
<evidence type="ECO:0000313" key="3">
    <source>
        <dbReference type="Proteomes" id="UP000092671"/>
    </source>
</evidence>
<dbReference type="RefSeq" id="WP_066892311.1">
    <property type="nucleotide sequence ID" value="NZ_LZDN01000004.1"/>
</dbReference>
<gene>
    <name evidence="2" type="ORF">A9Z60_06780</name>
</gene>
<keyword evidence="1" id="KW-1133">Transmembrane helix</keyword>
<proteinExistence type="predicted"/>
<name>A0A1B8PL55_MORNO</name>
<dbReference type="EMBL" id="LZDN01000004">
    <property type="protein sequence ID" value="OBX51700.1"/>
    <property type="molecule type" value="Genomic_DNA"/>
</dbReference>
<accession>A0A1B8PL55</accession>
<sequence>MNIVYQCTQVKETSLGVQCVNYVQTVDYSSFKLSYEQMGQFIFAVALIYATVFAVKAVKRSFF</sequence>
<dbReference type="AlphaFoldDB" id="A0A1B8PL55"/>
<dbReference type="Proteomes" id="UP000092671">
    <property type="component" value="Unassembled WGS sequence"/>
</dbReference>
<keyword evidence="1" id="KW-0812">Transmembrane</keyword>